<dbReference type="AlphaFoldDB" id="A0A3L8P7N3"/>
<protein>
    <submittedName>
        <fullName evidence="2">DUF177 domain-containing protein</fullName>
    </submittedName>
</protein>
<evidence type="ECO:0000313" key="3">
    <source>
        <dbReference type="Proteomes" id="UP000281708"/>
    </source>
</evidence>
<evidence type="ECO:0000313" key="2">
    <source>
        <dbReference type="EMBL" id="RLV51164.1"/>
    </source>
</evidence>
<gene>
    <name evidence="2" type="ORF">D9V37_04430</name>
</gene>
<proteinExistence type="predicted"/>
<dbReference type="EMBL" id="RDBE01000001">
    <property type="protein sequence ID" value="RLV51164.1"/>
    <property type="molecule type" value="Genomic_DNA"/>
</dbReference>
<accession>A0A3L8P7N3</accession>
<feature type="compositionally biased region" description="Low complexity" evidence="1">
    <location>
        <begin position="15"/>
        <end position="31"/>
    </location>
</feature>
<dbReference type="PANTHER" id="PTHR34374">
    <property type="entry name" value="LARGE RIBOSOMAL RNA SUBUNIT ACCUMULATION PROTEIN YCED HOMOLOG 1, CHLOROPLASTIC"/>
    <property type="match status" value="1"/>
</dbReference>
<name>A0A3L8P7N3_9ACTN</name>
<feature type="region of interest" description="Disordered" evidence="1">
    <location>
        <begin position="210"/>
        <end position="231"/>
    </location>
</feature>
<evidence type="ECO:0000256" key="1">
    <source>
        <dbReference type="SAM" id="MobiDB-lite"/>
    </source>
</evidence>
<feature type="compositionally biased region" description="Basic and acidic residues" evidence="1">
    <location>
        <begin position="218"/>
        <end position="231"/>
    </location>
</feature>
<organism evidence="2 3">
    <name type="scientific">Nocardioides mangrovicus</name>
    <dbReference type="NCBI Taxonomy" id="2478913"/>
    <lineage>
        <taxon>Bacteria</taxon>
        <taxon>Bacillati</taxon>
        <taxon>Actinomycetota</taxon>
        <taxon>Actinomycetes</taxon>
        <taxon>Propionibacteriales</taxon>
        <taxon>Nocardioidaceae</taxon>
        <taxon>Nocardioides</taxon>
    </lineage>
</organism>
<keyword evidence="3" id="KW-1185">Reference proteome</keyword>
<dbReference type="OrthoDB" id="9790372at2"/>
<feature type="region of interest" description="Disordered" evidence="1">
    <location>
        <begin position="1"/>
        <end position="67"/>
    </location>
</feature>
<dbReference type="PANTHER" id="PTHR34374:SF1">
    <property type="entry name" value="LARGE RIBOSOMAL RNA SUBUNIT ACCUMULATION PROTEIN YCED HOMOLOG 1, CHLOROPLASTIC"/>
    <property type="match status" value="1"/>
</dbReference>
<dbReference type="Pfam" id="PF02620">
    <property type="entry name" value="YceD"/>
    <property type="match status" value="1"/>
</dbReference>
<dbReference type="InterPro" id="IPR003772">
    <property type="entry name" value="YceD"/>
</dbReference>
<dbReference type="Proteomes" id="UP000281708">
    <property type="component" value="Unassembled WGS sequence"/>
</dbReference>
<sequence length="231" mass="24817">MSRRFGSPPDARIDSPGSVPVPKPSDVSSLSRPSTTSKGLDPRAPLVLDTRELGRRPGSQRRTSFDAEAPAGLGIEVLRVPDGAPVHLDLRLEAVMEGVLVTGEAQAELEGECVRCLEPIEDSIAVDFQELFVYDDPENRGDEDDEDVSRLEGDLLDLEPVLRDAVVLALPFQPLCGEDCPGLCPDCGARLADDPDHAHDAPIDPRWAQLQELAGPAPHEDPAGQPGPDKE</sequence>
<reference evidence="2 3" key="1">
    <citation type="submission" date="2018-10" db="EMBL/GenBank/DDBJ databases">
        <title>Marmoricola sp. 4Q3S-7 whole genome shotgun sequence.</title>
        <authorList>
            <person name="Li F."/>
        </authorList>
    </citation>
    <scope>NUCLEOTIDE SEQUENCE [LARGE SCALE GENOMIC DNA]</scope>
    <source>
        <strain evidence="2 3">4Q3S-7</strain>
    </source>
</reference>
<comment type="caution">
    <text evidence="2">The sequence shown here is derived from an EMBL/GenBank/DDBJ whole genome shotgun (WGS) entry which is preliminary data.</text>
</comment>